<evidence type="ECO:0000256" key="23">
    <source>
        <dbReference type="ARBA" id="ARBA00051799"/>
    </source>
</evidence>
<evidence type="ECO:0000256" key="10">
    <source>
        <dbReference type="ARBA" id="ARBA00023065"/>
    </source>
</evidence>
<dbReference type="Ensembl" id="ENSJHYT00000004683.1">
    <property type="protein sequence ID" value="ENSJHYP00000003822.1"/>
    <property type="gene ID" value="ENSJHYG00000003112.1"/>
</dbReference>
<comment type="catalytic activity">
    <reaction evidence="25">
        <text>estrone 3-sulfate(out) + 2 Na(+)(out) = estrone 3-sulfate(in) + 2 Na(+)(in)</text>
        <dbReference type="Rhea" id="RHEA:71083"/>
        <dbReference type="ChEBI" id="CHEBI:29101"/>
        <dbReference type="ChEBI" id="CHEBI:60050"/>
    </reaction>
</comment>
<evidence type="ECO:0000256" key="27">
    <source>
        <dbReference type="ARBA" id="ARBA00073206"/>
    </source>
</evidence>
<keyword evidence="13" id="KW-0739">Sodium transport</keyword>
<evidence type="ECO:0000256" key="6">
    <source>
        <dbReference type="ARBA" id="ARBA00022847"/>
    </source>
</evidence>
<feature type="transmembrane region" description="Helical" evidence="32">
    <location>
        <begin position="189"/>
        <end position="213"/>
    </location>
</feature>
<keyword evidence="4" id="KW-1003">Cell membrane</keyword>
<comment type="catalytic activity">
    <reaction evidence="22">
        <text>tauronorcholate(out) + 2 Na(+)(out) = tauronorcholate(in) + 2 Na(+)(in)</text>
        <dbReference type="Rhea" id="RHEA:71915"/>
        <dbReference type="ChEBI" id="CHEBI:29101"/>
        <dbReference type="ChEBI" id="CHEBI:191405"/>
    </reaction>
</comment>
<comment type="catalytic activity">
    <reaction evidence="14">
        <text>glycocholate(out) + 2 Na(+)(out) = glycocholate(in) + 2 Na(+)(in)</text>
        <dbReference type="Rhea" id="RHEA:71935"/>
        <dbReference type="ChEBI" id="CHEBI:29101"/>
        <dbReference type="ChEBI" id="CHEBI:29746"/>
    </reaction>
</comment>
<organism evidence="33 34">
    <name type="scientific">Junco hyemalis</name>
    <name type="common">Dark-eyed junco</name>
    <dbReference type="NCBI Taxonomy" id="40217"/>
    <lineage>
        <taxon>Eukaryota</taxon>
        <taxon>Metazoa</taxon>
        <taxon>Chordata</taxon>
        <taxon>Craniata</taxon>
        <taxon>Vertebrata</taxon>
        <taxon>Euteleostomi</taxon>
        <taxon>Archelosauria</taxon>
        <taxon>Archosauria</taxon>
        <taxon>Dinosauria</taxon>
        <taxon>Saurischia</taxon>
        <taxon>Theropoda</taxon>
        <taxon>Coelurosauria</taxon>
        <taxon>Aves</taxon>
        <taxon>Neognathae</taxon>
        <taxon>Neoaves</taxon>
        <taxon>Telluraves</taxon>
        <taxon>Australaves</taxon>
        <taxon>Passeriformes</taxon>
        <taxon>Passerellidae</taxon>
        <taxon>Junco</taxon>
    </lineage>
</organism>
<dbReference type="GO" id="GO:0008508">
    <property type="term" value="F:bile acid:sodium symporter activity"/>
    <property type="evidence" value="ECO:0007669"/>
    <property type="project" value="TreeGrafter"/>
</dbReference>
<evidence type="ECO:0000256" key="4">
    <source>
        <dbReference type="ARBA" id="ARBA00022475"/>
    </source>
</evidence>
<feature type="transmembrane region" description="Helical" evidence="32">
    <location>
        <begin position="67"/>
        <end position="85"/>
    </location>
</feature>
<evidence type="ECO:0000256" key="21">
    <source>
        <dbReference type="ARBA" id="ARBA00048338"/>
    </source>
</evidence>
<evidence type="ECO:0000256" key="8">
    <source>
        <dbReference type="ARBA" id="ARBA00023053"/>
    </source>
</evidence>
<keyword evidence="8" id="KW-0915">Sodium</keyword>
<feature type="transmembrane region" description="Helical" evidence="32">
    <location>
        <begin position="125"/>
        <end position="148"/>
    </location>
</feature>
<comment type="catalytic activity">
    <reaction evidence="18">
        <text>taurodeoxycholate(out) + 2 Na(+)(out) = taurodeoxycholate(in) + 2 Na(+)(in)</text>
        <dbReference type="Rhea" id="RHEA:72087"/>
        <dbReference type="ChEBI" id="CHEBI:29101"/>
        <dbReference type="ChEBI" id="CHEBI:36261"/>
    </reaction>
</comment>
<accession>A0A8C5IHU2</accession>
<evidence type="ECO:0000256" key="26">
    <source>
        <dbReference type="ARBA" id="ARBA00056510"/>
    </source>
</evidence>
<comment type="catalytic activity">
    <reaction evidence="19">
        <text>tauro-beta-muricholate(out) + 2 Na(+)(out) = tauro-beta-muricholate(in) + 2 Na(+)(in)</text>
        <dbReference type="Rhea" id="RHEA:72179"/>
        <dbReference type="ChEBI" id="CHEBI:29101"/>
        <dbReference type="ChEBI" id="CHEBI:133064"/>
    </reaction>
</comment>
<comment type="catalytic activity">
    <reaction evidence="15">
        <text>cholate(out) + 2 Na(+)(out) = cholate(in) + 2 Na(+)(in)</text>
        <dbReference type="Rhea" id="RHEA:71911"/>
        <dbReference type="ChEBI" id="CHEBI:29101"/>
        <dbReference type="ChEBI" id="CHEBI:29747"/>
    </reaction>
</comment>
<name>A0A8C5IHU2_JUNHY</name>
<evidence type="ECO:0000313" key="33">
    <source>
        <dbReference type="Ensembl" id="ENSJHYP00000003822.1"/>
    </source>
</evidence>
<comment type="similarity">
    <text evidence="2">Belongs to the bile acid:sodium symporter (BASS) (TC 2.A.28) family.</text>
</comment>
<proteinExistence type="inferred from homology"/>
<dbReference type="FunFam" id="1.20.1530.20:FF:000016">
    <property type="entry name" value="Solute carrier family 10 member 1"/>
    <property type="match status" value="1"/>
</dbReference>
<dbReference type="InterPro" id="IPR002657">
    <property type="entry name" value="BilAc:Na_symport/Acr3"/>
</dbReference>
<reference evidence="33" key="1">
    <citation type="submission" date="2025-08" db="UniProtKB">
        <authorList>
            <consortium name="Ensembl"/>
        </authorList>
    </citation>
    <scope>IDENTIFICATION</scope>
</reference>
<feature type="transmembrane region" description="Helical" evidence="32">
    <location>
        <begin position="160"/>
        <end position="182"/>
    </location>
</feature>
<comment type="catalytic activity">
    <reaction evidence="20">
        <text>taurocholate(out) + 2 Na(+)(out) = taurocholate(in) + 2 Na(+)(in)</text>
        <dbReference type="Rhea" id="RHEA:71875"/>
        <dbReference type="ChEBI" id="CHEBI:29101"/>
        <dbReference type="ChEBI" id="CHEBI:36257"/>
    </reaction>
</comment>
<evidence type="ECO:0000256" key="17">
    <source>
        <dbReference type="ARBA" id="ARBA00047596"/>
    </source>
</evidence>
<evidence type="ECO:0000256" key="1">
    <source>
        <dbReference type="ARBA" id="ARBA00004651"/>
    </source>
</evidence>
<comment type="function">
    <text evidence="26">As a major transporter of conjugated bile salts from plasma into the hepatocyte, it plays a key role in the enterohepatic circulation of bile salts necessary for the solubilization and absorption of dietary fat and fat-soluble vitamins. It is strictly dependent on the extracellular presence of sodium. It exhibits broad substrate specificity and transports various bile acids, such as taurocholate, cholate, as well as non-bile acid organic compounds, such as estrone sulfate. Works collaboratively with the ileal transporter (NTCP2), the organic solute transporter (OST), and the bile salt export pump (BSEP), to ensure efficacious biological recycling of bile acids during enterohepatic circulation.</text>
</comment>
<evidence type="ECO:0000256" key="25">
    <source>
        <dbReference type="ARBA" id="ARBA00052405"/>
    </source>
</evidence>
<evidence type="ECO:0000256" key="19">
    <source>
        <dbReference type="ARBA" id="ARBA00048013"/>
    </source>
</evidence>
<evidence type="ECO:0000256" key="13">
    <source>
        <dbReference type="ARBA" id="ARBA00023201"/>
    </source>
</evidence>
<dbReference type="InterPro" id="IPR004710">
    <property type="entry name" value="Bilac:Na_transpt"/>
</dbReference>
<feature type="transmembrane region" description="Helical" evidence="32">
    <location>
        <begin position="97"/>
        <end position="118"/>
    </location>
</feature>
<keyword evidence="12" id="KW-0325">Glycoprotein</keyword>
<keyword evidence="34" id="KW-1185">Reference proteome</keyword>
<evidence type="ECO:0000256" key="22">
    <source>
        <dbReference type="ARBA" id="ARBA00049276"/>
    </source>
</evidence>
<reference evidence="33" key="2">
    <citation type="submission" date="2025-09" db="UniProtKB">
        <authorList>
            <consortium name="Ensembl"/>
        </authorList>
    </citation>
    <scope>IDENTIFICATION</scope>
</reference>
<evidence type="ECO:0000256" key="2">
    <source>
        <dbReference type="ARBA" id="ARBA00006528"/>
    </source>
</evidence>
<evidence type="ECO:0000256" key="9">
    <source>
        <dbReference type="ARBA" id="ARBA00023055"/>
    </source>
</evidence>
<evidence type="ECO:0000256" key="18">
    <source>
        <dbReference type="ARBA" id="ARBA00047743"/>
    </source>
</evidence>
<evidence type="ECO:0000256" key="29">
    <source>
        <dbReference type="ARBA" id="ARBA00075246"/>
    </source>
</evidence>
<keyword evidence="10" id="KW-0406">Ion transport</keyword>
<dbReference type="Gene3D" id="1.20.1530.20">
    <property type="match status" value="1"/>
</dbReference>
<evidence type="ECO:0000256" key="14">
    <source>
        <dbReference type="ARBA" id="ARBA00034215"/>
    </source>
</evidence>
<keyword evidence="11 32" id="KW-0472">Membrane</keyword>
<dbReference type="InterPro" id="IPR038770">
    <property type="entry name" value="Na+/solute_symporter_sf"/>
</dbReference>
<keyword evidence="6" id="KW-0769">Symport</keyword>
<evidence type="ECO:0000256" key="12">
    <source>
        <dbReference type="ARBA" id="ARBA00023180"/>
    </source>
</evidence>
<comment type="catalytic activity">
    <reaction evidence="21">
        <text>taurochenodeoxycholate(out) + 2 Na(+)(out) = taurochenodeoxycholate(in) + 2 Na(+)(in)</text>
        <dbReference type="Rhea" id="RHEA:71923"/>
        <dbReference type="ChEBI" id="CHEBI:9407"/>
        <dbReference type="ChEBI" id="CHEBI:29101"/>
    </reaction>
</comment>
<evidence type="ECO:0000256" key="30">
    <source>
        <dbReference type="ARBA" id="ARBA00078029"/>
    </source>
</evidence>
<evidence type="ECO:0000256" key="15">
    <source>
        <dbReference type="ARBA" id="ARBA00034231"/>
    </source>
</evidence>
<evidence type="ECO:0000256" key="24">
    <source>
        <dbReference type="ARBA" id="ARBA00052374"/>
    </source>
</evidence>
<keyword evidence="7 32" id="KW-1133">Transmembrane helix</keyword>
<evidence type="ECO:0000313" key="34">
    <source>
        <dbReference type="Proteomes" id="UP000694408"/>
    </source>
</evidence>
<evidence type="ECO:0000256" key="31">
    <source>
        <dbReference type="ARBA" id="ARBA00082917"/>
    </source>
</evidence>
<evidence type="ECO:0000256" key="7">
    <source>
        <dbReference type="ARBA" id="ARBA00022989"/>
    </source>
</evidence>
<dbReference type="Pfam" id="PF01758">
    <property type="entry name" value="SBF"/>
    <property type="match status" value="1"/>
</dbReference>
<comment type="catalytic activity">
    <reaction evidence="17">
        <text>tauroursodeoxycholate(out) + 2 Na(+)(out) = tauroursodeoxycholate(in) + 2 Na(+)(in)</text>
        <dbReference type="Rhea" id="RHEA:71927"/>
        <dbReference type="ChEBI" id="CHEBI:29101"/>
        <dbReference type="ChEBI" id="CHEBI:132028"/>
    </reaction>
</comment>
<feature type="transmembrane region" description="Helical" evidence="32">
    <location>
        <begin position="233"/>
        <end position="253"/>
    </location>
</feature>
<protein>
    <recommendedName>
        <fullName evidence="27">Hepatic sodium/bile acid cotransporter</fullName>
    </recommendedName>
    <alternativeName>
        <fullName evidence="29">Na(+)/bile acid cotransporter</fullName>
    </alternativeName>
    <alternativeName>
        <fullName evidence="28">Na(+)/taurocholate transport protein</fullName>
    </alternativeName>
    <alternativeName>
        <fullName evidence="30">Sodium/taurocholate cotransporting polypeptide</fullName>
    </alternativeName>
    <alternativeName>
        <fullName evidence="31">Solute carrier family 10 member 1</fullName>
    </alternativeName>
</protein>
<evidence type="ECO:0000256" key="16">
    <source>
        <dbReference type="ARBA" id="ARBA00047311"/>
    </source>
</evidence>
<comment type="subcellular location">
    <subcellularLocation>
        <location evidence="1">Cell membrane</location>
        <topology evidence="1">Multi-pass membrane protein</topology>
    </subcellularLocation>
</comment>
<evidence type="ECO:0000256" key="32">
    <source>
        <dbReference type="SAM" id="Phobius"/>
    </source>
</evidence>
<feature type="transmembrane region" description="Helical" evidence="32">
    <location>
        <begin position="35"/>
        <end position="55"/>
    </location>
</feature>
<dbReference type="Proteomes" id="UP000694408">
    <property type="component" value="Unplaced"/>
</dbReference>
<dbReference type="PANTHER" id="PTHR10361:SF40">
    <property type="entry name" value="HEPATIC SODIUM_BILE ACID COTRANSPORTER"/>
    <property type="match status" value="1"/>
</dbReference>
<evidence type="ECO:0000256" key="20">
    <source>
        <dbReference type="ARBA" id="ARBA00048327"/>
    </source>
</evidence>
<evidence type="ECO:0000256" key="28">
    <source>
        <dbReference type="ARBA" id="ARBA00075177"/>
    </source>
</evidence>
<dbReference type="AlphaFoldDB" id="A0A8C5IHU2"/>
<evidence type="ECO:0000256" key="5">
    <source>
        <dbReference type="ARBA" id="ARBA00022692"/>
    </source>
</evidence>
<sequence>MSSSHPCRSWRINHFSSPSLCPSTSCQALLPSLNVILIVVLLAIMVSLGCTMEIAKITTHLRRPKGVAIAILAQYSIMPLTAFILGKLFQLGTPESLAILICGCCPGGNLSNIFSLALRGDMNLSVVMTACSMVLAIGLMPLLLYLYSGGLSEVDLEGKVPYKGIITSLVLMLIPCATGIILNEKKPQYTGFITKAGMVMLLLSSAAIIALSVANMGSCIMVVLSPPLLGTSALMPLTGFLLAIEICNLFNLFSFRCRRTVCMETGCQNVQLGLAILKVAFAPEIIGPLYFFPLLYLLFQLGEGFLLILAFRIHDRIKQANGKYSLLSGVPECHLNRPTQYKSCSSFLSLAPESSAAAGRMASAALLP</sequence>
<dbReference type="PANTHER" id="PTHR10361">
    <property type="entry name" value="SODIUM-BILE ACID COTRANSPORTER"/>
    <property type="match status" value="1"/>
</dbReference>
<evidence type="ECO:0000256" key="3">
    <source>
        <dbReference type="ARBA" id="ARBA00022448"/>
    </source>
</evidence>
<keyword evidence="9" id="KW-0445">Lipid transport</keyword>
<keyword evidence="5 32" id="KW-0812">Transmembrane</keyword>
<dbReference type="GO" id="GO:0005886">
    <property type="term" value="C:plasma membrane"/>
    <property type="evidence" value="ECO:0007669"/>
    <property type="project" value="UniProtKB-SubCell"/>
</dbReference>
<comment type="catalytic activity">
    <reaction evidence="24">
        <text>taurohyodeoxycholate(out) + 2 Na(+)(out) = taurohyodeoxycholate(in) + 2 Na(+)(in)</text>
        <dbReference type="Rhea" id="RHEA:72167"/>
        <dbReference type="ChEBI" id="CHEBI:29101"/>
        <dbReference type="ChEBI" id="CHEBI:191407"/>
    </reaction>
</comment>
<keyword evidence="3" id="KW-0813">Transport</keyword>
<comment type="catalytic activity">
    <reaction evidence="23">
        <text>taurohyocholate(out) + 2 Na(+)(out) = taurohyocholate(in) + 2 Na(+)(in)</text>
        <dbReference type="Rhea" id="RHEA:72171"/>
        <dbReference type="ChEBI" id="CHEBI:29101"/>
        <dbReference type="ChEBI" id="CHEBI:58874"/>
    </reaction>
</comment>
<comment type="catalytic activity">
    <reaction evidence="16">
        <text>tauroallocholate(out) + 2 Na(+)(out) = tauroallocholate(in) + 2 Na(+)(in)</text>
        <dbReference type="Rhea" id="RHEA:51840"/>
        <dbReference type="ChEBI" id="CHEBI:29101"/>
        <dbReference type="ChEBI" id="CHEBI:191406"/>
    </reaction>
</comment>
<evidence type="ECO:0000256" key="11">
    <source>
        <dbReference type="ARBA" id="ARBA00023136"/>
    </source>
</evidence>